<keyword evidence="1" id="KW-0808">Transferase</keyword>
<organism evidence="1 2">
    <name type="scientific">Primorskyibacter sedentarius</name>
    <dbReference type="NCBI Taxonomy" id="745311"/>
    <lineage>
        <taxon>Bacteria</taxon>
        <taxon>Pseudomonadati</taxon>
        <taxon>Pseudomonadota</taxon>
        <taxon>Alphaproteobacteria</taxon>
        <taxon>Rhodobacterales</taxon>
        <taxon>Roseobacteraceae</taxon>
        <taxon>Primorskyibacter</taxon>
    </lineage>
</organism>
<dbReference type="Pfam" id="PF11316">
    <property type="entry name" value="Rhamno_transf"/>
    <property type="match status" value="1"/>
</dbReference>
<reference evidence="1 2" key="1">
    <citation type="submission" date="2019-03" db="EMBL/GenBank/DDBJ databases">
        <title>Genomic Encyclopedia of Type Strains, Phase IV (KMG-IV): sequencing the most valuable type-strain genomes for metagenomic binning, comparative biology and taxonomic classification.</title>
        <authorList>
            <person name="Goeker M."/>
        </authorList>
    </citation>
    <scope>NUCLEOTIDE SEQUENCE [LARGE SCALE GENOMIC DNA]</scope>
    <source>
        <strain evidence="1 2">DSM 104836</strain>
    </source>
</reference>
<evidence type="ECO:0000313" key="2">
    <source>
        <dbReference type="Proteomes" id="UP000295696"/>
    </source>
</evidence>
<evidence type="ECO:0000313" key="1">
    <source>
        <dbReference type="EMBL" id="TCS53975.1"/>
    </source>
</evidence>
<dbReference type="SUPFAM" id="SSF53448">
    <property type="entry name" value="Nucleotide-diphospho-sugar transferases"/>
    <property type="match status" value="1"/>
</dbReference>
<keyword evidence="2" id="KW-1185">Reference proteome</keyword>
<dbReference type="InterPro" id="IPR021466">
    <property type="entry name" value="Put_rhamnosyl_transferase"/>
</dbReference>
<gene>
    <name evidence="1" type="ORF">EDD52_13419</name>
</gene>
<proteinExistence type="predicted"/>
<dbReference type="RefSeq" id="WP_132248775.1">
    <property type="nucleotide sequence ID" value="NZ_SLZU01000034.1"/>
</dbReference>
<dbReference type="GO" id="GO:0016740">
    <property type="term" value="F:transferase activity"/>
    <property type="evidence" value="ECO:0007669"/>
    <property type="project" value="UniProtKB-KW"/>
</dbReference>
<dbReference type="AlphaFoldDB" id="A0A4R3IUH6"/>
<dbReference type="EMBL" id="SLZU01000034">
    <property type="protein sequence ID" value="TCS53975.1"/>
    <property type="molecule type" value="Genomic_DNA"/>
</dbReference>
<accession>A0A4R3IUH6</accession>
<dbReference type="Proteomes" id="UP000295696">
    <property type="component" value="Unassembled WGS sequence"/>
</dbReference>
<dbReference type="InterPro" id="IPR029044">
    <property type="entry name" value="Nucleotide-diphossugar_trans"/>
</dbReference>
<dbReference type="OrthoDB" id="9771846at2"/>
<protein>
    <submittedName>
        <fullName evidence="1">Putative rhamnosyltransferase</fullName>
    </submittedName>
</protein>
<comment type="caution">
    <text evidence="1">The sequence shown here is derived from an EMBL/GenBank/DDBJ whole genome shotgun (WGS) entry which is preliminary data.</text>
</comment>
<sequence length="268" mass="30497">MQVIGLCRFSYPAEGGFQVEHQSLQERQDYLYAPARMDERFRQFETICLPGLKAQTDPDFEFLVLIGDSLPAPYRARLERLLDGFAQARIVERAPGPHRKVCQDVINRARDLNAPCLQFRHDDDDAVAVDYVERLRETAAKCSGLLDTNSLVAIDFNRGFLARPVAEGLRAERNLTPFYGVALALAAGPGVRQTIMIFSHTRLNQFMPTISQTDSPMYVRGHNDHNDSRQKKHVKPIDLPRLDEKGEARFRKRFAIDADHVRQVYSGL</sequence>
<name>A0A4R3IUH6_9RHOB</name>